<organism evidence="6 7">
    <name type="scientific">Streptomyces xanthii</name>
    <dbReference type="NCBI Taxonomy" id="2768069"/>
    <lineage>
        <taxon>Bacteria</taxon>
        <taxon>Bacillati</taxon>
        <taxon>Actinomycetota</taxon>
        <taxon>Actinomycetes</taxon>
        <taxon>Kitasatosporales</taxon>
        <taxon>Streptomycetaceae</taxon>
        <taxon>Streptomyces</taxon>
    </lineage>
</organism>
<evidence type="ECO:0000256" key="1">
    <source>
        <dbReference type="ARBA" id="ARBA00022676"/>
    </source>
</evidence>
<protein>
    <recommendedName>
        <fullName evidence="5">Glycosyl transferase family 3 domain-containing protein</fullName>
    </recommendedName>
</protein>
<evidence type="ECO:0000256" key="3">
    <source>
        <dbReference type="ARBA" id="ARBA00022822"/>
    </source>
</evidence>
<dbReference type="EMBL" id="CP061282">
    <property type="protein sequence ID" value="QNS09300.1"/>
    <property type="molecule type" value="Genomic_DNA"/>
</dbReference>
<dbReference type="InterPro" id="IPR035902">
    <property type="entry name" value="Nuc_phospho_transferase"/>
</dbReference>
<dbReference type="SUPFAM" id="SSF52418">
    <property type="entry name" value="Nucleoside phosphorylase/phosphoribosyltransferase catalytic domain"/>
    <property type="match status" value="1"/>
</dbReference>
<keyword evidence="7" id="KW-1185">Reference proteome</keyword>
<keyword evidence="3" id="KW-0822">Tryptophan biosynthesis</keyword>
<reference evidence="6 7" key="1">
    <citation type="submission" date="2020-09" db="EMBL/GenBank/DDBJ databases">
        <title>A novel species.</title>
        <authorList>
            <person name="Gao J."/>
        </authorList>
    </citation>
    <scope>NUCLEOTIDE SEQUENCE [LARGE SCALE GENOMIC DNA]</scope>
    <source>
        <strain evidence="6 7">CRXT-Y-14</strain>
        <plasmid evidence="6 7">unnamed1</plasmid>
    </source>
</reference>
<evidence type="ECO:0000256" key="4">
    <source>
        <dbReference type="ARBA" id="ARBA00023141"/>
    </source>
</evidence>
<dbReference type="GO" id="GO:0004048">
    <property type="term" value="F:anthranilate phosphoribosyltransferase activity"/>
    <property type="evidence" value="ECO:0007669"/>
    <property type="project" value="InterPro"/>
</dbReference>
<dbReference type="Gene3D" id="3.40.1030.10">
    <property type="entry name" value="Nucleoside phosphorylase/phosphoribosyltransferase catalytic domain"/>
    <property type="match status" value="1"/>
</dbReference>
<evidence type="ECO:0000259" key="5">
    <source>
        <dbReference type="Pfam" id="PF00591"/>
    </source>
</evidence>
<proteinExistence type="predicted"/>
<dbReference type="PANTHER" id="PTHR43285">
    <property type="entry name" value="ANTHRANILATE PHOSPHORIBOSYLTRANSFERASE"/>
    <property type="match status" value="1"/>
</dbReference>
<dbReference type="GO" id="GO:0005829">
    <property type="term" value="C:cytosol"/>
    <property type="evidence" value="ECO:0007669"/>
    <property type="project" value="TreeGrafter"/>
</dbReference>
<dbReference type="InterPro" id="IPR005940">
    <property type="entry name" value="Anthranilate_Pribosyl_Tfrase"/>
</dbReference>
<feature type="domain" description="Glycosyl transferase family 3" evidence="5">
    <location>
        <begin position="73"/>
        <end position="330"/>
    </location>
</feature>
<keyword evidence="2" id="KW-0808">Transferase</keyword>
<dbReference type="GO" id="GO:0000162">
    <property type="term" value="P:L-tryptophan biosynthetic process"/>
    <property type="evidence" value="ECO:0007669"/>
    <property type="project" value="UniProtKB-KW"/>
</dbReference>
<evidence type="ECO:0000313" key="6">
    <source>
        <dbReference type="EMBL" id="QNS09300.1"/>
    </source>
</evidence>
<keyword evidence="3" id="KW-0028">Amino-acid biosynthesis</keyword>
<dbReference type="Proteomes" id="UP000516428">
    <property type="component" value="Plasmid unnamed1"/>
</dbReference>
<accession>A0A7H1BKP5</accession>
<dbReference type="RefSeq" id="WP_188341955.1">
    <property type="nucleotide sequence ID" value="NZ_CP061282.1"/>
</dbReference>
<dbReference type="Pfam" id="PF00591">
    <property type="entry name" value="Glycos_transf_3"/>
    <property type="match status" value="1"/>
</dbReference>
<evidence type="ECO:0000313" key="7">
    <source>
        <dbReference type="Proteomes" id="UP000516428"/>
    </source>
</evidence>
<dbReference type="AlphaFoldDB" id="A0A7H1BKP5"/>
<evidence type="ECO:0000256" key="2">
    <source>
        <dbReference type="ARBA" id="ARBA00022679"/>
    </source>
</evidence>
<dbReference type="PANTHER" id="PTHR43285:SF2">
    <property type="entry name" value="ANTHRANILATE PHOSPHORIBOSYLTRANSFERASE"/>
    <property type="match status" value="1"/>
</dbReference>
<keyword evidence="1" id="KW-0328">Glycosyltransferase</keyword>
<keyword evidence="4" id="KW-0057">Aromatic amino acid biosynthesis</keyword>
<gene>
    <name evidence="6" type="ORF">IAG42_36770</name>
</gene>
<dbReference type="InterPro" id="IPR000312">
    <property type="entry name" value="Glycosyl_Trfase_fam3"/>
</dbReference>
<dbReference type="KEGG" id="sxn:IAG42_36770"/>
<name>A0A7H1BKP5_9ACTN</name>
<keyword evidence="6" id="KW-0614">Plasmid</keyword>
<geneLocation type="plasmid" evidence="6 7">
    <name>unnamed1</name>
</geneLocation>
<sequence length="346" mass="36529">MHDALVTLIGGDRPVERESWRSLWDRLHDGGLRRGEAVALLASLSTAPPRAATLTAFLDSLDERRPPLTVPFQDTVNIVGTGGGPRTFNISTAAALTAAAMGARVVKTGSRAYTSGCGSLDLLEILGIDLTRSYEETAEVLDREGIAFAGTFVYPAEIGLLARAALPLDLRDIGRFVNVLGPFLAGVPVTAQLTGVSDPRMLPAVRQAAEHTARRTGRTVWVCTNDLGADELLGIVPNRVRTYEGGGEDEFTLRPQALSLSSGHLGDLAPVTTGRADVARHFLDLLRGAGDPVAEQAVCLNAAALAVAGRLTADWHAALTAARTAIHDGSVHGLVERLRTRAVSVV</sequence>